<comment type="caution">
    <text evidence="15">The sequence shown here is derived from an EMBL/GenBank/DDBJ whole genome shotgun (WGS) entry which is preliminary data.</text>
</comment>
<keyword evidence="16" id="KW-1185">Reference proteome</keyword>
<keyword evidence="7 11" id="KW-0283">Flagellar rotation</keyword>
<keyword evidence="5 11" id="KW-1003">Cell membrane</keyword>
<evidence type="ECO:0000256" key="2">
    <source>
        <dbReference type="ARBA" id="ARBA00004413"/>
    </source>
</evidence>
<dbReference type="InterPro" id="IPR032779">
    <property type="entry name" value="FliG_M"/>
</dbReference>
<comment type="subcellular location">
    <subcellularLocation>
        <location evidence="1 11">Bacterial flagellum basal body</location>
    </subcellularLocation>
    <subcellularLocation>
        <location evidence="11">Cell inner membrane</location>
        <topology evidence="11">Peripheral membrane protein</topology>
        <orientation evidence="11">Cytoplasmic side</orientation>
    </subcellularLocation>
    <subcellularLocation>
        <location evidence="2">Cell membrane</location>
        <topology evidence="2">Peripheral membrane protein</topology>
        <orientation evidence="2">Cytoplasmic side</orientation>
    </subcellularLocation>
</comment>
<proteinExistence type="inferred from homology"/>
<feature type="domain" description="Flagellar motor switch protein FliG C-terminal" evidence="12">
    <location>
        <begin position="241"/>
        <end position="347"/>
    </location>
</feature>
<evidence type="ECO:0000256" key="4">
    <source>
        <dbReference type="ARBA" id="ARBA00021870"/>
    </source>
</evidence>
<dbReference type="PRINTS" id="PR00954">
    <property type="entry name" value="FLGMOTORFLIG"/>
</dbReference>
<dbReference type="GO" id="GO:0009425">
    <property type="term" value="C:bacterial-type flagellum basal body"/>
    <property type="evidence" value="ECO:0007669"/>
    <property type="project" value="UniProtKB-SubCell"/>
</dbReference>
<evidence type="ECO:0000256" key="11">
    <source>
        <dbReference type="PIRNR" id="PIRNR003161"/>
    </source>
</evidence>
<evidence type="ECO:0000256" key="1">
    <source>
        <dbReference type="ARBA" id="ARBA00004117"/>
    </source>
</evidence>
<accession>A0AA37HLG7</accession>
<evidence type="ECO:0000313" key="15">
    <source>
        <dbReference type="EMBL" id="GJD77675.1"/>
    </source>
</evidence>
<evidence type="ECO:0000256" key="8">
    <source>
        <dbReference type="ARBA" id="ARBA00023136"/>
    </source>
</evidence>
<keyword evidence="15" id="KW-0969">Cilium</keyword>
<dbReference type="AlphaFoldDB" id="A0AA37HLG7"/>
<gene>
    <name evidence="15" type="primary">fliG_1</name>
    <name evidence="15" type="ORF">NBEOAGPD_0882</name>
</gene>
<dbReference type="Pfam" id="PF14842">
    <property type="entry name" value="FliG_N"/>
    <property type="match status" value="1"/>
</dbReference>
<dbReference type="PIRSF" id="PIRSF003161">
    <property type="entry name" value="FliG"/>
    <property type="match status" value="1"/>
</dbReference>
<dbReference type="Gene3D" id="1.10.220.30">
    <property type="match status" value="3"/>
</dbReference>
<dbReference type="InterPro" id="IPR011002">
    <property type="entry name" value="FliG_a-hlx"/>
</dbReference>
<comment type="similarity">
    <text evidence="3 11">Belongs to the FliG family.</text>
</comment>
<reference evidence="15" key="1">
    <citation type="journal article" date="2016" name="Front. Microbiol.">
        <title>Genome Sequence of the Piezophilic, Mesophilic Sulfate-Reducing Bacterium Desulfovibrio indicus J2T.</title>
        <authorList>
            <person name="Cao J."/>
            <person name="Maignien L."/>
            <person name="Shao Z."/>
            <person name="Alain K."/>
            <person name="Jebbar M."/>
        </authorList>
    </citation>
    <scope>NUCLEOTIDE SEQUENCE</scope>
    <source>
        <strain evidence="15">NBRC 103626</strain>
    </source>
</reference>
<name>A0AA37HLG7_9HYPH</name>
<keyword evidence="9 11" id="KW-0975">Bacterial flagellum</keyword>
<reference evidence="15" key="2">
    <citation type="submission" date="2021-08" db="EMBL/GenBank/DDBJ databases">
        <authorList>
            <person name="Tani A."/>
            <person name="Ola A."/>
            <person name="Ogura Y."/>
            <person name="Katsura K."/>
            <person name="Hayashi T."/>
        </authorList>
    </citation>
    <scope>NUCLEOTIDE SEQUENCE</scope>
    <source>
        <strain evidence="15">NBRC 103626</strain>
    </source>
</reference>
<evidence type="ECO:0000313" key="16">
    <source>
        <dbReference type="Proteomes" id="UP001055108"/>
    </source>
</evidence>
<dbReference type="GO" id="GO:0005886">
    <property type="term" value="C:plasma membrane"/>
    <property type="evidence" value="ECO:0007669"/>
    <property type="project" value="UniProtKB-SubCell"/>
</dbReference>
<dbReference type="Proteomes" id="UP001055108">
    <property type="component" value="Unassembled WGS sequence"/>
</dbReference>
<keyword evidence="8 11" id="KW-0472">Membrane</keyword>
<evidence type="ECO:0000256" key="10">
    <source>
        <dbReference type="ARBA" id="ARBA00025598"/>
    </source>
</evidence>
<dbReference type="GO" id="GO:0003774">
    <property type="term" value="F:cytoskeletal motor activity"/>
    <property type="evidence" value="ECO:0007669"/>
    <property type="project" value="InterPro"/>
</dbReference>
<feature type="domain" description="Flagellar motor switch protein FliG middle" evidence="13">
    <location>
        <begin position="139"/>
        <end position="212"/>
    </location>
</feature>
<comment type="function">
    <text evidence="10 11">FliG is one of three proteins (FliG, FliN, FliM) that forms the rotor-mounted switch complex (C ring), located at the base of the basal body. This complex interacts with the CheY and CheZ chemotaxis proteins, in addition to contacting components of the motor that determine the direction of flagellar rotation.</text>
</comment>
<evidence type="ECO:0000256" key="6">
    <source>
        <dbReference type="ARBA" id="ARBA00022500"/>
    </source>
</evidence>
<dbReference type="InterPro" id="IPR023087">
    <property type="entry name" value="Flg_Motor_Flig_C"/>
</dbReference>
<dbReference type="Pfam" id="PF14841">
    <property type="entry name" value="FliG_M"/>
    <property type="match status" value="1"/>
</dbReference>
<dbReference type="PANTHER" id="PTHR30534:SF0">
    <property type="entry name" value="FLAGELLAR MOTOR SWITCH PROTEIN FLIG"/>
    <property type="match status" value="1"/>
</dbReference>
<dbReference type="SUPFAM" id="SSF48029">
    <property type="entry name" value="FliG"/>
    <property type="match status" value="2"/>
</dbReference>
<dbReference type="InterPro" id="IPR028263">
    <property type="entry name" value="FliG_N"/>
</dbReference>
<keyword evidence="15" id="KW-0966">Cell projection</keyword>
<evidence type="ECO:0000256" key="7">
    <source>
        <dbReference type="ARBA" id="ARBA00022779"/>
    </source>
</evidence>
<feature type="domain" description="Flagellar motor switch protein FliG N-terminal" evidence="14">
    <location>
        <begin position="30"/>
        <end position="131"/>
    </location>
</feature>
<evidence type="ECO:0000259" key="12">
    <source>
        <dbReference type="Pfam" id="PF01706"/>
    </source>
</evidence>
<dbReference type="PANTHER" id="PTHR30534">
    <property type="entry name" value="FLAGELLAR MOTOR SWITCH PROTEIN FLIG"/>
    <property type="match status" value="1"/>
</dbReference>
<organism evidence="15 16">
    <name type="scientific">Methylobacterium gregans</name>
    <dbReference type="NCBI Taxonomy" id="374424"/>
    <lineage>
        <taxon>Bacteria</taxon>
        <taxon>Pseudomonadati</taxon>
        <taxon>Pseudomonadota</taxon>
        <taxon>Alphaproteobacteria</taxon>
        <taxon>Hyphomicrobiales</taxon>
        <taxon>Methylobacteriaceae</taxon>
        <taxon>Methylobacterium</taxon>
    </lineage>
</organism>
<protein>
    <recommendedName>
        <fullName evidence="4 11">Flagellar motor switch protein FliG</fullName>
    </recommendedName>
</protein>
<keyword evidence="6 11" id="KW-0145">Chemotaxis</keyword>
<keyword evidence="11" id="KW-0997">Cell inner membrane</keyword>
<evidence type="ECO:0000256" key="3">
    <source>
        <dbReference type="ARBA" id="ARBA00010299"/>
    </source>
</evidence>
<dbReference type="GO" id="GO:0006935">
    <property type="term" value="P:chemotaxis"/>
    <property type="evidence" value="ECO:0007669"/>
    <property type="project" value="UniProtKB-KW"/>
</dbReference>
<dbReference type="Pfam" id="PF01706">
    <property type="entry name" value="FliG_C"/>
    <property type="match status" value="1"/>
</dbReference>
<evidence type="ECO:0000259" key="13">
    <source>
        <dbReference type="Pfam" id="PF14841"/>
    </source>
</evidence>
<evidence type="ECO:0000259" key="14">
    <source>
        <dbReference type="Pfam" id="PF14842"/>
    </source>
</evidence>
<dbReference type="InterPro" id="IPR000090">
    <property type="entry name" value="Flg_Motor_Flig"/>
</dbReference>
<dbReference type="EMBL" id="BPQM01000019">
    <property type="protein sequence ID" value="GJD77675.1"/>
    <property type="molecule type" value="Genomic_DNA"/>
</dbReference>
<evidence type="ECO:0000256" key="9">
    <source>
        <dbReference type="ARBA" id="ARBA00023143"/>
    </source>
</evidence>
<dbReference type="GO" id="GO:0071973">
    <property type="term" value="P:bacterial-type flagellum-dependent cell motility"/>
    <property type="evidence" value="ECO:0007669"/>
    <property type="project" value="InterPro"/>
</dbReference>
<keyword evidence="15" id="KW-0282">Flagellum</keyword>
<sequence>MAAGAGAGAGLGGPLLAAAGGGGGDAFSTMPGVQRAAAMLLLLGETEGAPIWQRLEEDEVKKVSHAMVQLGSLESEVVEKLIIDFVSRLSNSGGISSNFERTEALLLKIFPSDQVSAIMAEIKGASGKRVWASIAQVDPEILASFLRNEYPQTVAVVLSKVRSDYAAKVLTILPEEFAIDVLNRMLRMETVQKEALRHIEETLRVEFVSTIAQTARRDAHEMMADVFNAFDRQTEGRFLAALDQANRGSAKRIRELMFTFEDLLKLDPGSVQTLMRKVDSDTLCRALKGANERVRAFFMSQMSTRAAKNLDDEMTSLGPIRLKEVDEAQGKMTEIAKELAEKGEIMIAKGNAEEELVY</sequence>
<evidence type="ECO:0000256" key="5">
    <source>
        <dbReference type="ARBA" id="ARBA00022475"/>
    </source>
</evidence>